<dbReference type="NCBIfam" id="NF008528">
    <property type="entry name" value="PRK11463.1-2"/>
    <property type="match status" value="1"/>
</dbReference>
<feature type="compositionally biased region" description="Low complexity" evidence="1">
    <location>
        <begin position="192"/>
        <end position="207"/>
    </location>
</feature>
<reference evidence="3 4" key="2">
    <citation type="submission" date="2019-09" db="EMBL/GenBank/DDBJ databases">
        <authorList>
            <person name="Jin C."/>
        </authorList>
    </citation>
    <scope>NUCLEOTIDE SEQUENCE [LARGE SCALE GENOMIC DNA]</scope>
    <source>
        <strain evidence="3 4">AN110305</strain>
    </source>
</reference>
<name>A0A5B2XS50_9PSEU</name>
<evidence type="ECO:0000313" key="4">
    <source>
        <dbReference type="Proteomes" id="UP000323454"/>
    </source>
</evidence>
<dbReference type="PANTHER" id="PTHR35335">
    <property type="entry name" value="UPF0716 PROTEIN FXSA"/>
    <property type="match status" value="1"/>
</dbReference>
<feature type="transmembrane region" description="Helical" evidence="2">
    <location>
        <begin position="66"/>
        <end position="85"/>
    </location>
</feature>
<dbReference type="Proteomes" id="UP000323454">
    <property type="component" value="Unassembled WGS sequence"/>
</dbReference>
<keyword evidence="2" id="KW-1133">Transmembrane helix</keyword>
<gene>
    <name evidence="3" type="ORF">F0L68_04150</name>
</gene>
<evidence type="ECO:0000256" key="1">
    <source>
        <dbReference type="SAM" id="MobiDB-lite"/>
    </source>
</evidence>
<dbReference type="OrthoDB" id="9792788at2"/>
<reference evidence="3 4" key="1">
    <citation type="submission" date="2019-09" db="EMBL/GenBank/DDBJ databases">
        <title>Goodfellowia gen. nov., a new genus of the Pseudonocardineae related to Actinoalloteichus, containing Goodfellowia coeruleoviolacea gen. nov., comb. nov. gen. nov., comb. nov.</title>
        <authorList>
            <person name="Labeda D."/>
        </authorList>
    </citation>
    <scope>NUCLEOTIDE SEQUENCE [LARGE SCALE GENOMIC DNA]</scope>
    <source>
        <strain evidence="3 4">AN110305</strain>
    </source>
</reference>
<accession>A0A5B2XS50</accession>
<keyword evidence="4" id="KW-1185">Reference proteome</keyword>
<feature type="region of interest" description="Disordered" evidence="1">
    <location>
        <begin position="182"/>
        <end position="229"/>
    </location>
</feature>
<dbReference type="EMBL" id="VUOB01000005">
    <property type="protein sequence ID" value="KAA2265762.1"/>
    <property type="molecule type" value="Genomic_DNA"/>
</dbReference>
<evidence type="ECO:0000313" key="3">
    <source>
        <dbReference type="EMBL" id="KAA2265762.1"/>
    </source>
</evidence>
<dbReference type="Pfam" id="PF04186">
    <property type="entry name" value="FxsA"/>
    <property type="match status" value="1"/>
</dbReference>
<dbReference type="AlphaFoldDB" id="A0A5B2XS50"/>
<dbReference type="GO" id="GO:0016020">
    <property type="term" value="C:membrane"/>
    <property type="evidence" value="ECO:0007669"/>
    <property type="project" value="InterPro"/>
</dbReference>
<feature type="transmembrane region" description="Helical" evidence="2">
    <location>
        <begin position="112"/>
        <end position="137"/>
    </location>
</feature>
<keyword evidence="2" id="KW-0472">Membrane</keyword>
<feature type="compositionally biased region" description="Basic and acidic residues" evidence="1">
    <location>
        <begin position="182"/>
        <end position="191"/>
    </location>
</feature>
<proteinExistence type="predicted"/>
<protein>
    <submittedName>
        <fullName evidence="3">FxsA family protein</fullName>
    </submittedName>
</protein>
<sequence>MFRISRVSTQVVRRPPGVGSVSGGSFVDPARARESELEVRTVPVLLPLAALAEIIAFVAVGQAIGVLPAILLLLATSVIGVALLGRQGARAFAALREAVGARRNPQREVADGALLTVAAVLVVLPGFLTDLVGFALLVPAVRRFLSGRVARRVVRHVAPPGAGMVVDAAGFAVRTVRSQRADRAERVDQVQRADQAQGAGPRGAAAPMVISLPPADVTSRPAEPGADGR</sequence>
<dbReference type="PANTHER" id="PTHR35335:SF1">
    <property type="entry name" value="UPF0716 PROTEIN FXSA"/>
    <property type="match status" value="1"/>
</dbReference>
<organism evidence="3 4">
    <name type="scientific">Solihabitans fulvus</name>
    <dbReference type="NCBI Taxonomy" id="1892852"/>
    <lineage>
        <taxon>Bacteria</taxon>
        <taxon>Bacillati</taxon>
        <taxon>Actinomycetota</taxon>
        <taxon>Actinomycetes</taxon>
        <taxon>Pseudonocardiales</taxon>
        <taxon>Pseudonocardiaceae</taxon>
        <taxon>Solihabitans</taxon>
    </lineage>
</organism>
<feature type="transmembrane region" description="Helical" evidence="2">
    <location>
        <begin position="41"/>
        <end position="60"/>
    </location>
</feature>
<comment type="caution">
    <text evidence="3">The sequence shown here is derived from an EMBL/GenBank/DDBJ whole genome shotgun (WGS) entry which is preliminary data.</text>
</comment>
<dbReference type="InterPro" id="IPR007313">
    <property type="entry name" value="FxsA"/>
</dbReference>
<evidence type="ECO:0000256" key="2">
    <source>
        <dbReference type="SAM" id="Phobius"/>
    </source>
</evidence>
<keyword evidence="2" id="KW-0812">Transmembrane</keyword>